<gene>
    <name evidence="8" type="primary">atpH_1</name>
    <name evidence="7" type="synonym">atpH</name>
    <name evidence="8" type="ORF">HOV93_29850</name>
</gene>
<dbReference type="Gene3D" id="1.10.520.20">
    <property type="entry name" value="N-terminal domain of the delta subunit of the F1F0-ATP synthase"/>
    <property type="match status" value="1"/>
</dbReference>
<evidence type="ECO:0000313" key="9">
    <source>
        <dbReference type="Proteomes" id="UP000551616"/>
    </source>
</evidence>
<dbReference type="EMBL" id="JABRWO010000008">
    <property type="protein sequence ID" value="MBA2115800.1"/>
    <property type="molecule type" value="Genomic_DNA"/>
</dbReference>
<comment type="function">
    <text evidence="7">This protein is part of the stalk that links CF(0) to CF(1). It either transmits conformational changes from CF(0) to CF(1) or is implicated in proton conduction.</text>
</comment>
<keyword evidence="7" id="KW-0139">CF(1)</keyword>
<keyword evidence="7" id="KW-1003">Cell membrane</keyword>
<dbReference type="Proteomes" id="UP000551616">
    <property type="component" value="Unassembled WGS sequence"/>
</dbReference>
<evidence type="ECO:0000313" key="8">
    <source>
        <dbReference type="EMBL" id="MBA2115800.1"/>
    </source>
</evidence>
<sequence>MAGTSSDKQTFDLSRQRIGSVYAKALLGAADDAGQTEVVLDEFGSLIHDVIAQRDDLRHVISGSILSEEQRIAVLDKAFGDKMNSVLLTFLKVVTQHDRQNCLREIYDAAVKLNNERLGLVEVTAKTATELPQELSDSLTASLKAKLGREVVLKSEVDPSVIGGLVLHVGDTVFDGSVANRLKQLRQKALETTARQAKASLERFTNSTQS</sequence>
<keyword evidence="6 7" id="KW-0066">ATP synthesis</keyword>
<name>A0A7V8V6J4_9BACT</name>
<dbReference type="NCBIfam" id="TIGR01145">
    <property type="entry name" value="ATP_synt_delta"/>
    <property type="match status" value="1"/>
</dbReference>
<organism evidence="8 9">
    <name type="scientific">Bremerella alba</name>
    <dbReference type="NCBI Taxonomy" id="980252"/>
    <lineage>
        <taxon>Bacteria</taxon>
        <taxon>Pseudomonadati</taxon>
        <taxon>Planctomycetota</taxon>
        <taxon>Planctomycetia</taxon>
        <taxon>Pirellulales</taxon>
        <taxon>Pirellulaceae</taxon>
        <taxon>Bremerella</taxon>
    </lineage>
</organism>
<dbReference type="InterPro" id="IPR020781">
    <property type="entry name" value="ATPase_OSCP/d_CS"/>
</dbReference>
<evidence type="ECO:0000256" key="2">
    <source>
        <dbReference type="ARBA" id="ARBA00022448"/>
    </source>
</evidence>
<accession>A0A7V8V6J4</accession>
<keyword evidence="3 7" id="KW-0375">Hydrogen ion transport</keyword>
<dbReference type="PANTHER" id="PTHR11910">
    <property type="entry name" value="ATP SYNTHASE DELTA CHAIN"/>
    <property type="match status" value="1"/>
</dbReference>
<dbReference type="AlphaFoldDB" id="A0A7V8V6J4"/>
<evidence type="ECO:0000256" key="5">
    <source>
        <dbReference type="ARBA" id="ARBA00023136"/>
    </source>
</evidence>
<dbReference type="HAMAP" id="MF_01416">
    <property type="entry name" value="ATP_synth_delta_bact"/>
    <property type="match status" value="1"/>
</dbReference>
<evidence type="ECO:0000256" key="1">
    <source>
        <dbReference type="ARBA" id="ARBA00004370"/>
    </source>
</evidence>
<evidence type="ECO:0000256" key="4">
    <source>
        <dbReference type="ARBA" id="ARBA00023065"/>
    </source>
</evidence>
<comment type="function">
    <text evidence="7">F(1)F(0) ATP synthase produces ATP from ADP in the presence of a proton or sodium gradient. F-type ATPases consist of two structural domains, F(1) containing the extramembraneous catalytic core and F(0) containing the membrane proton channel, linked together by a central stalk and a peripheral stalk. During catalysis, ATP synthesis in the catalytic domain of F(1) is coupled via a rotary mechanism of the central stalk subunits to proton translocation.</text>
</comment>
<comment type="similarity">
    <text evidence="7">Belongs to the ATPase delta chain family.</text>
</comment>
<evidence type="ECO:0000256" key="7">
    <source>
        <dbReference type="HAMAP-Rule" id="MF_01416"/>
    </source>
</evidence>
<keyword evidence="9" id="KW-1185">Reference proteome</keyword>
<evidence type="ECO:0000256" key="6">
    <source>
        <dbReference type="ARBA" id="ARBA00023310"/>
    </source>
</evidence>
<dbReference type="Pfam" id="PF00213">
    <property type="entry name" value="OSCP"/>
    <property type="match status" value="1"/>
</dbReference>
<comment type="subcellular location">
    <subcellularLocation>
        <location evidence="7">Cell membrane</location>
        <topology evidence="7">Peripheral membrane protein</topology>
    </subcellularLocation>
    <subcellularLocation>
        <location evidence="1">Membrane</location>
    </subcellularLocation>
</comment>
<dbReference type="SUPFAM" id="SSF47928">
    <property type="entry name" value="N-terminal domain of the delta subunit of the F1F0-ATP synthase"/>
    <property type="match status" value="1"/>
</dbReference>
<reference evidence="8 9" key="1">
    <citation type="submission" date="2020-05" db="EMBL/GenBank/DDBJ databases">
        <title>Bremerella alba sp. nov., a novel planctomycete isolated from the surface of the macroalga Fucus spiralis.</title>
        <authorList>
            <person name="Godinho O."/>
            <person name="Botelho R."/>
            <person name="Albuquerque L."/>
            <person name="Wiegand S."/>
            <person name="Da Costa M.S."/>
            <person name="Lobo-Da-Cunha A."/>
            <person name="Jogler C."/>
            <person name="Lage O.M."/>
        </authorList>
    </citation>
    <scope>NUCLEOTIDE SEQUENCE [LARGE SCALE GENOMIC DNA]</scope>
    <source>
        <strain evidence="8 9">FF15</strain>
    </source>
</reference>
<dbReference type="GO" id="GO:0045259">
    <property type="term" value="C:proton-transporting ATP synthase complex"/>
    <property type="evidence" value="ECO:0007669"/>
    <property type="project" value="UniProtKB-KW"/>
</dbReference>
<comment type="caution">
    <text evidence="8">The sequence shown here is derived from an EMBL/GenBank/DDBJ whole genome shotgun (WGS) entry which is preliminary data.</text>
</comment>
<keyword evidence="5 7" id="KW-0472">Membrane</keyword>
<dbReference type="InterPro" id="IPR026015">
    <property type="entry name" value="ATP_synth_OSCP/delta_N_sf"/>
</dbReference>
<dbReference type="PRINTS" id="PR00125">
    <property type="entry name" value="ATPASEDELTA"/>
</dbReference>
<dbReference type="PROSITE" id="PS00389">
    <property type="entry name" value="ATPASE_DELTA"/>
    <property type="match status" value="1"/>
</dbReference>
<evidence type="ECO:0000256" key="3">
    <source>
        <dbReference type="ARBA" id="ARBA00022781"/>
    </source>
</evidence>
<dbReference type="GO" id="GO:0005886">
    <property type="term" value="C:plasma membrane"/>
    <property type="evidence" value="ECO:0007669"/>
    <property type="project" value="UniProtKB-SubCell"/>
</dbReference>
<keyword evidence="2 7" id="KW-0813">Transport</keyword>
<protein>
    <recommendedName>
        <fullName evidence="7">ATP synthase subunit delta</fullName>
    </recommendedName>
    <alternativeName>
        <fullName evidence="7">ATP synthase F(1) sector subunit delta</fullName>
    </alternativeName>
    <alternativeName>
        <fullName evidence="7">F-type ATPase subunit delta</fullName>
        <shortName evidence="7">F-ATPase subunit delta</shortName>
    </alternativeName>
</protein>
<dbReference type="RefSeq" id="WP_207397237.1">
    <property type="nucleotide sequence ID" value="NZ_JABRWO010000008.1"/>
</dbReference>
<dbReference type="GO" id="GO:0046933">
    <property type="term" value="F:proton-transporting ATP synthase activity, rotational mechanism"/>
    <property type="evidence" value="ECO:0007669"/>
    <property type="project" value="UniProtKB-UniRule"/>
</dbReference>
<proteinExistence type="inferred from homology"/>
<keyword evidence="4 7" id="KW-0406">Ion transport</keyword>
<dbReference type="InterPro" id="IPR000711">
    <property type="entry name" value="ATPase_OSCP/dsu"/>
</dbReference>